<dbReference type="FunFam" id="3.30.50.10:FF:000036">
    <property type="entry name" value="Endothelial transcription factor GATA-2"/>
    <property type="match status" value="1"/>
</dbReference>
<evidence type="ECO:0000259" key="11">
    <source>
        <dbReference type="PROSITE" id="PS50114"/>
    </source>
</evidence>
<feature type="domain" description="GATA-type" evidence="11">
    <location>
        <begin position="266"/>
        <end position="319"/>
    </location>
</feature>
<sequence length="419" mass="44975">MVINNCPDGEEEGPPSWNTTTMYEEGTQLQSTAAAAAVALGGSVEAYFRTHHNYTSPSSLLSASSLGGGLENTTSDCKYNTPSTNSLRAFGGSQNNQISESSSRVVNNSNEERRCSSTESLFYSPIWTTKCTPTSSNLSTPGGLCQSVYSTSSTSSIDLKSNPPECLLGATNNFGTLSPDTFSPHDVLTSPSSGGGNTSPYSSSSTFRRIPQEEGRECVNCGATATPLWRRDRNGHYLCNACGLYYKMNGQNRPLIKPKKRLSSTKREGTICANCKTTTTTLWRRNPNGEPVCNACGLYYKLHNVPRPLTMKKDGIQTRNRKLSTKTKVKKRNPSGMSELFLNPFENRNFYPLPSMSRSSSGLYSSSHPSVPSYYGSSSPSSSNFLSGSASSFLGATGGVDLPSTSPSMSSATISTLLS</sequence>
<keyword evidence="5" id="KW-0805">Transcription regulation</keyword>
<dbReference type="GO" id="GO:0000122">
    <property type="term" value="P:negative regulation of transcription by RNA polymerase II"/>
    <property type="evidence" value="ECO:0007669"/>
    <property type="project" value="TreeGrafter"/>
</dbReference>
<feature type="compositionally biased region" description="Low complexity" evidence="10">
    <location>
        <begin position="99"/>
        <end position="109"/>
    </location>
</feature>
<protein>
    <submittedName>
        <fullName evidence="12">GATAbinding factor 2like [Xiphosphorus maculatus]</fullName>
    </submittedName>
</protein>
<dbReference type="AlphaFoldDB" id="A0A0K2TFB4"/>
<keyword evidence="7" id="KW-0804">Transcription</keyword>
<reference evidence="12" key="1">
    <citation type="submission" date="2014-05" db="EMBL/GenBank/DDBJ databases">
        <authorList>
            <person name="Chronopoulou M."/>
        </authorList>
    </citation>
    <scope>NUCLEOTIDE SEQUENCE</scope>
    <source>
        <tissue evidence="12">Whole organism</tissue>
    </source>
</reference>
<dbReference type="GO" id="GO:0008270">
    <property type="term" value="F:zinc ion binding"/>
    <property type="evidence" value="ECO:0007669"/>
    <property type="project" value="UniProtKB-KW"/>
</dbReference>
<dbReference type="SMART" id="SM00401">
    <property type="entry name" value="ZnF_GATA"/>
    <property type="match status" value="2"/>
</dbReference>
<dbReference type="GO" id="GO:0000981">
    <property type="term" value="F:DNA-binding transcription factor activity, RNA polymerase II-specific"/>
    <property type="evidence" value="ECO:0007669"/>
    <property type="project" value="TreeGrafter"/>
</dbReference>
<comment type="subcellular location">
    <subcellularLocation>
        <location evidence="1">Nucleus</location>
    </subcellularLocation>
</comment>
<evidence type="ECO:0000256" key="7">
    <source>
        <dbReference type="ARBA" id="ARBA00023163"/>
    </source>
</evidence>
<evidence type="ECO:0000256" key="10">
    <source>
        <dbReference type="SAM" id="MobiDB-lite"/>
    </source>
</evidence>
<dbReference type="FunFam" id="3.30.50.10:FF:000032">
    <property type="entry name" value="Transcription factor GATA-3"/>
    <property type="match status" value="1"/>
</dbReference>
<dbReference type="EMBL" id="HACA01006911">
    <property type="protein sequence ID" value="CDW24272.1"/>
    <property type="molecule type" value="Transcribed_RNA"/>
</dbReference>
<feature type="region of interest" description="Disordered" evidence="10">
    <location>
        <begin position="400"/>
        <end position="419"/>
    </location>
</feature>
<feature type="compositionally biased region" description="Low complexity" evidence="10">
    <location>
        <begin position="404"/>
        <end position="419"/>
    </location>
</feature>
<dbReference type="PANTHER" id="PTHR10071:SF281">
    <property type="entry name" value="BOX A-BINDING FACTOR-RELATED"/>
    <property type="match status" value="1"/>
</dbReference>
<organism evidence="12">
    <name type="scientific">Lepeophtheirus salmonis</name>
    <name type="common">Salmon louse</name>
    <name type="synonym">Caligus salmonis</name>
    <dbReference type="NCBI Taxonomy" id="72036"/>
    <lineage>
        <taxon>Eukaryota</taxon>
        <taxon>Metazoa</taxon>
        <taxon>Ecdysozoa</taxon>
        <taxon>Arthropoda</taxon>
        <taxon>Crustacea</taxon>
        <taxon>Multicrustacea</taxon>
        <taxon>Hexanauplia</taxon>
        <taxon>Copepoda</taxon>
        <taxon>Siphonostomatoida</taxon>
        <taxon>Caligidae</taxon>
        <taxon>Lepeophtheirus</taxon>
    </lineage>
</organism>
<dbReference type="InterPro" id="IPR039355">
    <property type="entry name" value="Transcription_factor_GATA"/>
</dbReference>
<name>A0A0K2TFB4_LEPSM</name>
<dbReference type="InterPro" id="IPR013088">
    <property type="entry name" value="Znf_NHR/GATA"/>
</dbReference>
<evidence type="ECO:0000313" key="12">
    <source>
        <dbReference type="EMBL" id="CDW24272.1"/>
    </source>
</evidence>
<dbReference type="SUPFAM" id="SSF57716">
    <property type="entry name" value="Glucocorticoid receptor-like (DNA-binding domain)"/>
    <property type="match status" value="2"/>
</dbReference>
<feature type="region of interest" description="Disordered" evidence="10">
    <location>
        <begin position="319"/>
        <end position="338"/>
    </location>
</feature>
<proteinExistence type="predicted"/>
<dbReference type="PANTHER" id="PTHR10071">
    <property type="entry name" value="TRANSCRIPTION FACTOR GATA FAMILY MEMBER"/>
    <property type="match status" value="1"/>
</dbReference>
<keyword evidence="8" id="KW-0539">Nucleus</keyword>
<keyword evidence="4" id="KW-0862">Zinc</keyword>
<evidence type="ECO:0000256" key="5">
    <source>
        <dbReference type="ARBA" id="ARBA00023015"/>
    </source>
</evidence>
<dbReference type="PRINTS" id="PR00619">
    <property type="entry name" value="GATAZNFINGER"/>
</dbReference>
<evidence type="ECO:0000256" key="9">
    <source>
        <dbReference type="PROSITE-ProRule" id="PRU00094"/>
    </source>
</evidence>
<keyword evidence="6" id="KW-0238">DNA-binding</keyword>
<dbReference type="PROSITE" id="PS50114">
    <property type="entry name" value="GATA_ZN_FINGER_2"/>
    <property type="match status" value="2"/>
</dbReference>
<dbReference type="GO" id="GO:0045165">
    <property type="term" value="P:cell fate commitment"/>
    <property type="evidence" value="ECO:0007669"/>
    <property type="project" value="TreeGrafter"/>
</dbReference>
<feature type="domain" description="GATA-type" evidence="11">
    <location>
        <begin position="212"/>
        <end position="267"/>
    </location>
</feature>
<dbReference type="InterPro" id="IPR000679">
    <property type="entry name" value="Znf_GATA"/>
</dbReference>
<dbReference type="GO" id="GO:0045944">
    <property type="term" value="P:positive regulation of transcription by RNA polymerase II"/>
    <property type="evidence" value="ECO:0007669"/>
    <property type="project" value="TreeGrafter"/>
</dbReference>
<evidence type="ECO:0000256" key="6">
    <source>
        <dbReference type="ARBA" id="ARBA00023125"/>
    </source>
</evidence>
<dbReference type="PROSITE" id="PS00344">
    <property type="entry name" value="GATA_ZN_FINGER_1"/>
    <property type="match status" value="2"/>
</dbReference>
<dbReference type="CDD" id="cd00202">
    <property type="entry name" value="ZnF_GATA"/>
    <property type="match status" value="2"/>
</dbReference>
<dbReference type="GO" id="GO:0005634">
    <property type="term" value="C:nucleus"/>
    <property type="evidence" value="ECO:0007669"/>
    <property type="project" value="UniProtKB-SubCell"/>
</dbReference>
<keyword evidence="2" id="KW-0479">Metal-binding</keyword>
<accession>A0A0K2TFB4</accession>
<dbReference type="Pfam" id="PF00320">
    <property type="entry name" value="GATA"/>
    <property type="match status" value="2"/>
</dbReference>
<feature type="region of interest" description="Disordered" evidence="10">
    <location>
        <begin position="182"/>
        <end position="206"/>
    </location>
</feature>
<feature type="compositionally biased region" description="Basic residues" evidence="10">
    <location>
        <begin position="319"/>
        <end position="333"/>
    </location>
</feature>
<evidence type="ECO:0000256" key="8">
    <source>
        <dbReference type="ARBA" id="ARBA00023242"/>
    </source>
</evidence>
<feature type="region of interest" description="Disordered" evidence="10">
    <location>
        <begin position="91"/>
        <end position="111"/>
    </location>
</feature>
<evidence type="ECO:0000256" key="2">
    <source>
        <dbReference type="ARBA" id="ARBA00022723"/>
    </source>
</evidence>
<evidence type="ECO:0000256" key="3">
    <source>
        <dbReference type="ARBA" id="ARBA00022771"/>
    </source>
</evidence>
<dbReference type="GO" id="GO:0000978">
    <property type="term" value="F:RNA polymerase II cis-regulatory region sequence-specific DNA binding"/>
    <property type="evidence" value="ECO:0007669"/>
    <property type="project" value="TreeGrafter"/>
</dbReference>
<dbReference type="OrthoDB" id="515401at2759"/>
<evidence type="ECO:0000256" key="1">
    <source>
        <dbReference type="ARBA" id="ARBA00004123"/>
    </source>
</evidence>
<evidence type="ECO:0000256" key="4">
    <source>
        <dbReference type="ARBA" id="ARBA00022833"/>
    </source>
</evidence>
<dbReference type="Gene3D" id="3.30.50.10">
    <property type="entry name" value="Erythroid Transcription Factor GATA-1, subunit A"/>
    <property type="match status" value="2"/>
</dbReference>
<keyword evidence="3 9" id="KW-0863">Zinc-finger</keyword>